<keyword evidence="3" id="KW-1185">Reference proteome</keyword>
<proteinExistence type="predicted"/>
<feature type="signal peptide" evidence="1">
    <location>
        <begin position="1"/>
        <end position="24"/>
    </location>
</feature>
<comment type="caution">
    <text evidence="2">The sequence shown here is derived from an EMBL/GenBank/DDBJ whole genome shotgun (WGS) entry which is preliminary data.</text>
</comment>
<sequence>MNQRLRFAATTVGTLLLLAGCSQSGDQAQAPQQAQAPADDSAGKLDTYRQLQRIGNDEMAVTMGNEILKRYPNSDAAKEVQQSLPAIEQRYKENSEKNRLVGLWLYQVSPMQGGTQSTATIYTSQPSGDDRVRLVLRRHTEWGQNAFLFNGGPHGFVCKGVCSIKATFDGKPGAISAFAPTTGEPALLFKDDKGFIAQLEKAKKITMDVTLQDGEKKVTLVFETGGFDPSKWQPVTKSSAKKK</sequence>
<gene>
    <name evidence="2" type="ORF">ABIC75_001967</name>
</gene>
<organism evidence="2 3">
    <name type="scientific">Dyella japonica</name>
    <dbReference type="NCBI Taxonomy" id="231455"/>
    <lineage>
        <taxon>Bacteria</taxon>
        <taxon>Pseudomonadati</taxon>
        <taxon>Pseudomonadota</taxon>
        <taxon>Gammaproteobacteria</taxon>
        <taxon>Lysobacterales</taxon>
        <taxon>Rhodanobacteraceae</taxon>
        <taxon>Dyella</taxon>
    </lineage>
</organism>
<dbReference type="Proteomes" id="UP001549184">
    <property type="component" value="Unassembled WGS sequence"/>
</dbReference>
<dbReference type="PROSITE" id="PS51257">
    <property type="entry name" value="PROKAR_LIPOPROTEIN"/>
    <property type="match status" value="1"/>
</dbReference>
<dbReference type="EMBL" id="JBEPMU010000002">
    <property type="protein sequence ID" value="MET3652245.1"/>
    <property type="molecule type" value="Genomic_DNA"/>
</dbReference>
<accession>A0ABV2JTT3</accession>
<name>A0ABV2JTT3_9GAMM</name>
<evidence type="ECO:0000256" key="1">
    <source>
        <dbReference type="SAM" id="SignalP"/>
    </source>
</evidence>
<evidence type="ECO:0000313" key="3">
    <source>
        <dbReference type="Proteomes" id="UP001549184"/>
    </source>
</evidence>
<dbReference type="RefSeq" id="WP_354013632.1">
    <property type="nucleotide sequence ID" value="NZ_JBEPMU010000002.1"/>
</dbReference>
<feature type="chain" id="PRO_5045295669" description="Lipoprotein" evidence="1">
    <location>
        <begin position="25"/>
        <end position="243"/>
    </location>
</feature>
<evidence type="ECO:0008006" key="4">
    <source>
        <dbReference type="Google" id="ProtNLM"/>
    </source>
</evidence>
<reference evidence="2 3" key="1">
    <citation type="submission" date="2024-06" db="EMBL/GenBank/DDBJ databases">
        <title>Sorghum-associated microbial communities from plants grown in Nebraska, USA.</title>
        <authorList>
            <person name="Schachtman D."/>
        </authorList>
    </citation>
    <scope>NUCLEOTIDE SEQUENCE [LARGE SCALE GENOMIC DNA]</scope>
    <source>
        <strain evidence="2 3">1073</strain>
    </source>
</reference>
<protein>
    <recommendedName>
        <fullName evidence="4">Lipoprotein</fullName>
    </recommendedName>
</protein>
<evidence type="ECO:0000313" key="2">
    <source>
        <dbReference type="EMBL" id="MET3652245.1"/>
    </source>
</evidence>
<keyword evidence="1" id="KW-0732">Signal</keyword>